<accession>A0A8J2XPY2</accession>
<dbReference type="Proteomes" id="UP000607559">
    <property type="component" value="Unassembled WGS sequence"/>
</dbReference>
<evidence type="ECO:0000313" key="3">
    <source>
        <dbReference type="Proteomes" id="UP000607559"/>
    </source>
</evidence>
<gene>
    <name evidence="2" type="ORF">GCM10011511_02640</name>
</gene>
<feature type="chain" id="PRO_5035284101" description="YD repeat-containing protein" evidence="1">
    <location>
        <begin position="24"/>
        <end position="1198"/>
    </location>
</feature>
<keyword evidence="1" id="KW-0732">Signal</keyword>
<dbReference type="EMBL" id="BMJC01000001">
    <property type="protein sequence ID" value="GGA83091.1"/>
    <property type="molecule type" value="Genomic_DNA"/>
</dbReference>
<name>A0A8J2XPY2_9BACT</name>
<reference evidence="2" key="1">
    <citation type="journal article" date="2014" name="Int. J. Syst. Evol. Microbiol.">
        <title>Complete genome sequence of Corynebacterium casei LMG S-19264T (=DSM 44701T), isolated from a smear-ripened cheese.</title>
        <authorList>
            <consortium name="US DOE Joint Genome Institute (JGI-PGF)"/>
            <person name="Walter F."/>
            <person name="Albersmeier A."/>
            <person name="Kalinowski J."/>
            <person name="Ruckert C."/>
        </authorList>
    </citation>
    <scope>NUCLEOTIDE SEQUENCE</scope>
    <source>
        <strain evidence="2">CGMCC 1.15448</strain>
    </source>
</reference>
<comment type="caution">
    <text evidence="2">The sequence shown here is derived from an EMBL/GenBank/DDBJ whole genome shotgun (WGS) entry which is preliminary data.</text>
</comment>
<evidence type="ECO:0008006" key="4">
    <source>
        <dbReference type="Google" id="ProtNLM"/>
    </source>
</evidence>
<protein>
    <recommendedName>
        <fullName evidence="4">YD repeat-containing protein</fullName>
    </recommendedName>
</protein>
<reference evidence="2" key="2">
    <citation type="submission" date="2020-09" db="EMBL/GenBank/DDBJ databases">
        <authorList>
            <person name="Sun Q."/>
            <person name="Zhou Y."/>
        </authorList>
    </citation>
    <scope>NUCLEOTIDE SEQUENCE</scope>
    <source>
        <strain evidence="2">CGMCC 1.15448</strain>
    </source>
</reference>
<sequence>MSDMKKAICLGLCFPLVFFSVEAQVNPQNGAAEINIPLYSYKDAANRLELDASLVYVDGNGLKVSEMASAVGTGWALNCGGLIQRIQHGEPDDQKMNNPPPFVLPPPADQNIENPQYASSYYPDGYLYTTYSPSDMINNQGAYSPYEVNFSSGVHGYKEPPEILADRDQDVFQFSFNGRTGQFVIGKNMQVVTLNDSKLQISFQTTDMSASNIRTRISQFTITDESGIQYVFKDMELGYVSSYTDFRQTPTDNADIGSLLQLGFSMTGAQGSNNGGWVNFLLGTANGQLVGNKWYLSQIINPLTGKQITLNYDTYEEDKNTDKMISSGTVSGGGLGNAMVVWNRYKVRGKRLSSVILSNNERLDFSYPTPRIDLPNQSALSQLTVSYKGNTVYSWNFGYGYMVGIDGAIQSPTYPYTTQEKQWSRLCLLTLQKTGQNNISESPYKFAYNMGGDNNTYIDVIPPMFSIYQDHYGYYNAGQFITNASQDTYGSIYSISSLNTWIRNGLGVYKNVQSTIAKNGVIKSVTYPMGGVLTYSYENNVGASGILGGVRVNSTTNYDGISHNNDIIKQYKYLNADEKTSSGWGNESFTYSTPGSVTAFGCAPKQTPAGIIKEVAASYVEKSIGGIGLSQNPVSMGAAVGLEMLAEYLPGVAEAVEIAYAIYELLGGTSNPPTTTTSFTNYQSLSTNINNRLPWGYARTEEISILGSGNIGEIVYEYTSPADHAFEVGSVSVAYSNIPRYAYWVYGLPKTVTVYDQSMTHLVKQTVNHYQPPVVNQLTDPNFMSTSWSTTGSEYGCTIRVPETSSSFIQQEPRPYYPYYGHMVLLSTDETVYNSAQPQQSTTTTTNFEYDANYQLKHKYTNNSKGEKVETFYYHPYDYPQATGGIATMNLSASNILSPVISTETYINKSDGNQYMIGASATDYRPTFNGDIKPAFTYTFQNPLPVVSTALQPFNTASVLRDPNYYQQVSMFGYDNFGNVAQTITGSNRIQSSIFDYLGQLQVAEVDNASYNDIWYTSFEADGGKPGSSMNTAAIVSSDARTGNQCFNLSHPSNAGANGYFSFAGLNNTLNYIVSFWSKNGSACVTGSQNGTAIFNSCQGSSGWKQGETANGWTYYEVQVNNVDKISASGTGLIDEFRIYPVGAKMRTTTYAPLIGKTSECGVDGKVTYYQYDNMNRLRYVKDDQGNIIRMYDYNYKQ</sequence>
<proteinExistence type="predicted"/>
<feature type="signal peptide" evidence="1">
    <location>
        <begin position="1"/>
        <end position="23"/>
    </location>
</feature>
<dbReference type="AlphaFoldDB" id="A0A8J2XPY2"/>
<organism evidence="2 3">
    <name type="scientific">Puia dinghuensis</name>
    <dbReference type="NCBI Taxonomy" id="1792502"/>
    <lineage>
        <taxon>Bacteria</taxon>
        <taxon>Pseudomonadati</taxon>
        <taxon>Bacteroidota</taxon>
        <taxon>Chitinophagia</taxon>
        <taxon>Chitinophagales</taxon>
        <taxon>Chitinophagaceae</taxon>
        <taxon>Puia</taxon>
    </lineage>
</organism>
<keyword evidence="3" id="KW-1185">Reference proteome</keyword>
<evidence type="ECO:0000256" key="1">
    <source>
        <dbReference type="SAM" id="SignalP"/>
    </source>
</evidence>
<evidence type="ECO:0000313" key="2">
    <source>
        <dbReference type="EMBL" id="GGA83091.1"/>
    </source>
</evidence>